<dbReference type="Pfam" id="PF23247">
    <property type="entry name" value="LRR_RPS2"/>
    <property type="match status" value="1"/>
</dbReference>
<gene>
    <name evidence="15" type="ordered locus">VIT_19s0014g00870</name>
</gene>
<comment type="subcellular location">
    <subcellularLocation>
        <location evidence="8">Nucleus</location>
    </subcellularLocation>
</comment>
<name>F6H1V6_VITVI</name>
<dbReference type="Gene3D" id="1.10.8.430">
    <property type="entry name" value="Helical domain of apoptotic protease-activating factors"/>
    <property type="match status" value="1"/>
</dbReference>
<keyword evidence="8" id="KW-1070">Brassinosteroid signaling pathway</keyword>
<evidence type="ECO:0000256" key="5">
    <source>
        <dbReference type="ARBA" id="ARBA00023015"/>
    </source>
</evidence>
<dbReference type="SUPFAM" id="SSF52058">
    <property type="entry name" value="L domain-like"/>
    <property type="match status" value="1"/>
</dbReference>
<evidence type="ECO:0000256" key="10">
    <source>
        <dbReference type="SAM" id="MobiDB-lite"/>
    </source>
</evidence>
<evidence type="ECO:0000256" key="4">
    <source>
        <dbReference type="ARBA" id="ARBA00022821"/>
    </source>
</evidence>
<evidence type="ECO:0000256" key="2">
    <source>
        <dbReference type="ARBA" id="ARBA00022614"/>
    </source>
</evidence>
<evidence type="ECO:0000313" key="15">
    <source>
        <dbReference type="EMBL" id="CCB46220.1"/>
    </source>
</evidence>
<dbReference type="Pfam" id="PF05687">
    <property type="entry name" value="BES1_N"/>
    <property type="match status" value="1"/>
</dbReference>
<keyword evidence="6 8" id="KW-0238">DNA-binding</keyword>
<dbReference type="GO" id="GO:0009742">
    <property type="term" value="P:brassinosteroid mediated signaling pathway"/>
    <property type="evidence" value="ECO:0007669"/>
    <property type="project" value="UniProtKB-UniRule"/>
</dbReference>
<dbReference type="Gene3D" id="3.80.10.10">
    <property type="entry name" value="Ribonuclease Inhibitor"/>
    <property type="match status" value="2"/>
</dbReference>
<evidence type="ECO:0000256" key="3">
    <source>
        <dbReference type="ARBA" id="ARBA00022737"/>
    </source>
</evidence>
<dbReference type="GO" id="GO:0006351">
    <property type="term" value="P:DNA-templated transcription"/>
    <property type="evidence" value="ECO:0007669"/>
    <property type="project" value="InterPro"/>
</dbReference>
<dbReference type="PaxDb" id="29760-VIT_19s0014g00870.t01"/>
<dbReference type="InterPro" id="IPR033264">
    <property type="entry name" value="BZR"/>
</dbReference>
<dbReference type="InterPro" id="IPR032675">
    <property type="entry name" value="LRR_dom_sf"/>
</dbReference>
<protein>
    <recommendedName>
        <fullName evidence="8">Protein BZR1 homolog</fullName>
    </recommendedName>
    <alternativeName>
        <fullName evidence="8">Protein BRASSINAZOLE-RESISTANT 1 homolog</fullName>
    </alternativeName>
</protein>
<dbReference type="InterPro" id="IPR008540">
    <property type="entry name" value="BES1_N"/>
</dbReference>
<evidence type="ECO:0000259" key="11">
    <source>
        <dbReference type="Pfam" id="PF00931"/>
    </source>
</evidence>
<dbReference type="GO" id="GO:0006952">
    <property type="term" value="P:defense response"/>
    <property type="evidence" value="ECO:0007669"/>
    <property type="project" value="UniProtKB-KW"/>
</dbReference>
<evidence type="ECO:0000313" key="16">
    <source>
        <dbReference type="Proteomes" id="UP000009183"/>
    </source>
</evidence>
<keyword evidence="9" id="KW-0175">Coiled coil</keyword>
<evidence type="ECO:0000259" key="13">
    <source>
        <dbReference type="Pfam" id="PF23247"/>
    </source>
</evidence>
<dbReference type="GO" id="GO:0003700">
    <property type="term" value="F:DNA-binding transcription factor activity"/>
    <property type="evidence" value="ECO:0007669"/>
    <property type="project" value="UniProtKB-UniRule"/>
</dbReference>
<dbReference type="InterPro" id="IPR042197">
    <property type="entry name" value="Apaf_helical"/>
</dbReference>
<keyword evidence="16" id="KW-1185">Reference proteome</keyword>
<dbReference type="PANTHER" id="PTHR31506">
    <property type="entry name" value="BES1/BZR1 HOMOLOG PROTEIN 3-RELATED"/>
    <property type="match status" value="1"/>
</dbReference>
<feature type="domain" description="Disease resistance protein At4g27190-like leucine-rich repeats" evidence="13">
    <location>
        <begin position="884"/>
        <end position="971"/>
    </location>
</feature>
<dbReference type="FunFam" id="3.40.50.300:FF:001091">
    <property type="entry name" value="Probable disease resistance protein At1g61300"/>
    <property type="match status" value="1"/>
</dbReference>
<dbReference type="STRING" id="29760.F6H1V6"/>
<dbReference type="PRINTS" id="PR00364">
    <property type="entry name" value="DISEASERSIST"/>
</dbReference>
<dbReference type="EMBL" id="FN595229">
    <property type="protein sequence ID" value="CCB46220.1"/>
    <property type="molecule type" value="Genomic_DNA"/>
</dbReference>
<dbReference type="eggNOG" id="KOG4658">
    <property type="taxonomic scope" value="Eukaryota"/>
</dbReference>
<comment type="similarity">
    <text evidence="1 8">Belongs to the BZR/LAT61 family.</text>
</comment>
<dbReference type="Pfam" id="PF00931">
    <property type="entry name" value="NB-ARC"/>
    <property type="match status" value="1"/>
</dbReference>
<keyword evidence="7 8" id="KW-0804">Transcription</keyword>
<keyword evidence="2" id="KW-0433">Leucine-rich repeat</keyword>
<dbReference type="InterPro" id="IPR057135">
    <property type="entry name" value="At4g27190-like_LRR"/>
</dbReference>
<evidence type="ECO:0000256" key="1">
    <source>
        <dbReference type="ARBA" id="ARBA00005909"/>
    </source>
</evidence>
<feature type="domain" description="Disease resistance protein winged helix" evidence="14">
    <location>
        <begin position="433"/>
        <end position="500"/>
    </location>
</feature>
<evidence type="ECO:0000259" key="14">
    <source>
        <dbReference type="Pfam" id="PF23559"/>
    </source>
</evidence>
<dbReference type="Pfam" id="PF23559">
    <property type="entry name" value="WHD_DRP"/>
    <property type="match status" value="1"/>
</dbReference>
<comment type="function">
    <text evidence="8">Functions in brassinosteroid signaling. May function as transcriptional repressor.</text>
</comment>
<dbReference type="SMART" id="SM00369">
    <property type="entry name" value="LRR_TYP"/>
    <property type="match status" value="2"/>
</dbReference>
<dbReference type="FunFam" id="1.10.10.10:FF:000322">
    <property type="entry name" value="Probable disease resistance protein At1g63360"/>
    <property type="match status" value="1"/>
</dbReference>
<keyword evidence="4" id="KW-0611">Plant defense</keyword>
<keyword evidence="3" id="KW-0677">Repeat</keyword>
<dbReference type="GO" id="GO:0003677">
    <property type="term" value="F:DNA binding"/>
    <property type="evidence" value="ECO:0007669"/>
    <property type="project" value="UniProtKB-UniRule"/>
</dbReference>
<dbReference type="HOGENOM" id="CLU_000427_2_1_1"/>
<feature type="region of interest" description="Disordered" evidence="10">
    <location>
        <begin position="1233"/>
        <end position="1253"/>
    </location>
</feature>
<evidence type="ECO:0000259" key="12">
    <source>
        <dbReference type="Pfam" id="PF05687"/>
    </source>
</evidence>
<dbReference type="OrthoDB" id="667790at2759"/>
<dbReference type="Proteomes" id="UP000009183">
    <property type="component" value="Chromosome 19"/>
</dbReference>
<dbReference type="InterPro" id="IPR027417">
    <property type="entry name" value="P-loop_NTPase"/>
</dbReference>
<evidence type="ECO:0000256" key="7">
    <source>
        <dbReference type="ARBA" id="ARBA00023163"/>
    </source>
</evidence>
<reference evidence="16" key="1">
    <citation type="journal article" date="2007" name="Nature">
        <title>The grapevine genome sequence suggests ancestral hexaploidization in major angiosperm phyla.</title>
        <authorList>
            <consortium name="The French-Italian Public Consortium for Grapevine Genome Characterization."/>
            <person name="Jaillon O."/>
            <person name="Aury J.-M."/>
            <person name="Noel B."/>
            <person name="Policriti A."/>
            <person name="Clepet C."/>
            <person name="Casagrande A."/>
            <person name="Choisne N."/>
            <person name="Aubourg S."/>
            <person name="Vitulo N."/>
            <person name="Jubin C."/>
            <person name="Vezzi A."/>
            <person name="Legeai F."/>
            <person name="Hugueney P."/>
            <person name="Dasilva C."/>
            <person name="Horner D."/>
            <person name="Mica E."/>
            <person name="Jublot D."/>
            <person name="Poulain J."/>
            <person name="Bruyere C."/>
            <person name="Billault A."/>
            <person name="Segurens B."/>
            <person name="Gouyvenoux M."/>
            <person name="Ugarte E."/>
            <person name="Cattonaro F."/>
            <person name="Anthouard V."/>
            <person name="Vico V."/>
            <person name="Del Fabbro C."/>
            <person name="Alaux M."/>
            <person name="Di Gaspero G."/>
            <person name="Dumas V."/>
            <person name="Felice N."/>
            <person name="Paillard S."/>
            <person name="Juman I."/>
            <person name="Moroldo M."/>
            <person name="Scalabrin S."/>
            <person name="Canaguier A."/>
            <person name="Le Clainche I."/>
            <person name="Malacrida G."/>
            <person name="Durand E."/>
            <person name="Pesole G."/>
            <person name="Laucou V."/>
            <person name="Chatelet P."/>
            <person name="Merdinoglu D."/>
            <person name="Delledonne M."/>
            <person name="Pezzotti M."/>
            <person name="Lecharny A."/>
            <person name="Scarpelli C."/>
            <person name="Artiguenave F."/>
            <person name="Pe M.E."/>
            <person name="Valle G."/>
            <person name="Morgante M."/>
            <person name="Caboche M."/>
            <person name="Adam-Blondon A.-F."/>
            <person name="Weissenbach J."/>
            <person name="Quetier F."/>
            <person name="Wincker P."/>
        </authorList>
    </citation>
    <scope>NUCLEOTIDE SEQUENCE [LARGE SCALE GENOMIC DNA]</scope>
    <source>
        <strain evidence="16">cv. Pinot noir / PN40024</strain>
    </source>
</reference>
<dbReference type="PANTHER" id="PTHR31506:SF51">
    <property type="entry name" value="BES1_BZR1 HOMOLOG PROTEIN 4"/>
    <property type="match status" value="1"/>
</dbReference>
<dbReference type="GO" id="GO:0005634">
    <property type="term" value="C:nucleus"/>
    <property type="evidence" value="ECO:0007669"/>
    <property type="project" value="UniProtKB-SubCell"/>
</dbReference>
<feature type="domain" description="NB-ARC" evidence="11">
    <location>
        <begin position="180"/>
        <end position="341"/>
    </location>
</feature>
<dbReference type="Gene3D" id="1.10.10.10">
    <property type="entry name" value="Winged helix-like DNA-binding domain superfamily/Winged helix DNA-binding domain"/>
    <property type="match status" value="1"/>
</dbReference>
<evidence type="ECO:0000256" key="8">
    <source>
        <dbReference type="RuleBase" id="RU369040"/>
    </source>
</evidence>
<organism evidence="15 16">
    <name type="scientific">Vitis vinifera</name>
    <name type="common">Grape</name>
    <dbReference type="NCBI Taxonomy" id="29760"/>
    <lineage>
        <taxon>Eukaryota</taxon>
        <taxon>Viridiplantae</taxon>
        <taxon>Streptophyta</taxon>
        <taxon>Embryophyta</taxon>
        <taxon>Tracheophyta</taxon>
        <taxon>Spermatophyta</taxon>
        <taxon>Magnoliopsida</taxon>
        <taxon>eudicotyledons</taxon>
        <taxon>Gunneridae</taxon>
        <taxon>Pentapetalae</taxon>
        <taxon>rosids</taxon>
        <taxon>Vitales</taxon>
        <taxon>Vitaceae</taxon>
        <taxon>Viteae</taxon>
        <taxon>Vitis</taxon>
    </lineage>
</organism>
<dbReference type="InterPro" id="IPR036388">
    <property type="entry name" value="WH-like_DNA-bd_sf"/>
</dbReference>
<dbReference type="InterPro" id="IPR003591">
    <property type="entry name" value="Leu-rich_rpt_typical-subtyp"/>
</dbReference>
<dbReference type="SUPFAM" id="SSF52540">
    <property type="entry name" value="P-loop containing nucleoside triphosphate hydrolases"/>
    <property type="match status" value="1"/>
</dbReference>
<proteinExistence type="inferred from homology"/>
<evidence type="ECO:0000256" key="9">
    <source>
        <dbReference type="SAM" id="Coils"/>
    </source>
</evidence>
<feature type="domain" description="BES1/BZR1 plant transcription factor N-terminal" evidence="12">
    <location>
        <begin position="1073"/>
        <end position="1208"/>
    </location>
</feature>
<dbReference type="InterPro" id="IPR058922">
    <property type="entry name" value="WHD_DRP"/>
</dbReference>
<dbReference type="Gene3D" id="3.40.50.300">
    <property type="entry name" value="P-loop containing nucleotide triphosphate hydrolases"/>
    <property type="match status" value="1"/>
</dbReference>
<sequence length="1401" mass="159638">MHCTCLHELRSLRVLFTLRPTDIISCSSLKHMFTPELYFAMEYVELLKDMWSSISNYFNYHKIVNENLTTLREKRKRLECREEDINTELEDAQYNRRKKAKREVENWLIEVQVVKDDAQQIEQKAGERRYFSRFSFLSQFEANMKKVDEIFELGNFPNGILIDVHQDEGNALLTAQLIGETTAKNIWTCLEKGEIQSIGVWGMGGIGKTTVVTHIHNRLLENRDTFGHVYWVTVSKDSSIRRLQDAIAGKINLDFSKEEDEKIRAALLSEALQKKKKFVLVLDDVWEVYVPREVGIPIGVDGGKLIITTRSRDVCLRMGCKEIIKMEPLSKVEAWELFNKTLERYNALSQKEEEIAKDIIKECGGLPLAIVTTARSMSVVYSIAGWRNALNELREHVKGHTIDMENDVFKILEFSYNRLNNEKLQECLLYCALFPEDYKIRRVSLIGYWIAEGLVEEMGSWQAERDRGHAILDKLENVCLLERCENGKYVKMHDVIRDMAINISTKNSRFMVKIVRNLEDLPSEIEWSNNSVERVSLMQIRKLSTLMFVPNWPKLSTLFLQNNMYSYPFRPTLDKGLPNSFFVHMLGLRVLDLSYTNIAFLPDSIYDKVKLRALILCFCPKLNRVDSLAKLKELRELNLCSNEMETIPEGIEKLVHLKHFHWSSSPYCSNPLSNPLSNLFSNLVQLQCLRLDDRRLPDVRVEELSGLRKLEIVEVKFSGLHNFNSYMRTEHYRRLTHYCVGLNGFGTFRGKKNEFCKEVIVKSCNLEGGKDNDDYQLVLPTNVQFFKIEKCHLPTGLLDVSQSLKMATDLKACLISKCKGIEYLWSVEDCIASLNWLFLKDLPSLRVLFKLRPIDIVRCSSLKHLYVSYCDNLKHLFTPELVKYHLKNLQSIDVGNCRQMEDLIVAAEVEEEEEEEEEVINQRHNLILYFPNLQSLTLENLPKLKSIWKGTMTCDSLQLTVWNCPELRRLPLSVQINDGSGERRASTPPLKQIRGEKEWWDGLEWNTPHAKSIFEPFTTFQTDENPFTVGGANKRIESGCCGAGRRRFGGICRVWRWKRCRFGGWWVVGMTSGARLPTWKERENNKRRERRRRAIAAKIFAGLRMYGNYKLPKHCDNNEVLKALCNEAGWTVEPDGTTYRKGCKPVERMDIVGGSASASPCSSYHPSPCASYNPSPASSSFPSPASSSYAANPNADGNSLIPWLKNLSSASSSASSSKLPHLYIHSGSISAPVTPPLSSPTARTPRIKTDWDDQSARPGWAGAHYSFLPSSTPPSPGRQILPDSEWFAGIRIPQGGPTSPTFSLVSSNPFGFKEEMLASASGSRMWTPGQSGTCSPAIAAGSDHTADVPMSEVISDEFAFGCNTVGLVKPWEGERIHEECGSDDLELTLGSSRTRYIDRDI</sequence>
<dbReference type="InterPro" id="IPR002182">
    <property type="entry name" value="NB-ARC"/>
</dbReference>
<dbReference type="InParanoid" id="F6H1V6"/>
<keyword evidence="5 8" id="KW-0805">Transcription regulation</keyword>
<feature type="coiled-coil region" evidence="9">
    <location>
        <begin position="61"/>
        <end position="124"/>
    </location>
</feature>
<dbReference type="GO" id="GO:0043531">
    <property type="term" value="F:ADP binding"/>
    <property type="evidence" value="ECO:0007669"/>
    <property type="project" value="InterPro"/>
</dbReference>
<accession>F6H1V6</accession>
<evidence type="ECO:0000256" key="6">
    <source>
        <dbReference type="ARBA" id="ARBA00023125"/>
    </source>
</evidence>